<sequence length="238" mass="24913">MSASQWSGTPHGYASNVNPAQKAFECAVCKQHKPAGTPCVGHCNHNRAPLQTGLHNAAGAGWAQGGSQPAAIATVLPAGAVSLGALPNPASQQAMSATGFDGVTAPVTAAPAQSRAEQEAKYMQTAQSIGLPDTEAQRLLAISNFDLDKATENLMVAYVGVEGAAPVPRARRNPAADIIHFTPGGNLEVFESLLNDPVVLSPPRAETFVRRHIKPADGMWTQEAMEAARTVFAWRRSG</sequence>
<organism evidence="1 2">
    <name type="scientific">Emiliania huxleyi (strain CCMP1516)</name>
    <dbReference type="NCBI Taxonomy" id="280463"/>
    <lineage>
        <taxon>Eukaryota</taxon>
        <taxon>Haptista</taxon>
        <taxon>Haptophyta</taxon>
        <taxon>Prymnesiophyceae</taxon>
        <taxon>Isochrysidales</taxon>
        <taxon>Noelaerhabdaceae</taxon>
        <taxon>Emiliania</taxon>
    </lineage>
</organism>
<dbReference type="HOGENOM" id="CLU_1167711_0_0_1"/>
<dbReference type="AlphaFoldDB" id="A0A0D3J4E1"/>
<name>A0A0D3J4E1_EMIH1</name>
<dbReference type="GeneID" id="19046377"/>
<reference evidence="2" key="1">
    <citation type="journal article" date="2013" name="Nature">
        <title>Pan genome of the phytoplankton Emiliania underpins its global distribution.</title>
        <authorList>
            <person name="Read B.A."/>
            <person name="Kegel J."/>
            <person name="Klute M.J."/>
            <person name="Kuo A."/>
            <person name="Lefebvre S.C."/>
            <person name="Maumus F."/>
            <person name="Mayer C."/>
            <person name="Miller J."/>
            <person name="Monier A."/>
            <person name="Salamov A."/>
            <person name="Young J."/>
            <person name="Aguilar M."/>
            <person name="Claverie J.M."/>
            <person name="Frickenhaus S."/>
            <person name="Gonzalez K."/>
            <person name="Herman E.K."/>
            <person name="Lin Y.C."/>
            <person name="Napier J."/>
            <person name="Ogata H."/>
            <person name="Sarno A.F."/>
            <person name="Shmutz J."/>
            <person name="Schroeder D."/>
            <person name="de Vargas C."/>
            <person name="Verret F."/>
            <person name="von Dassow P."/>
            <person name="Valentin K."/>
            <person name="Van de Peer Y."/>
            <person name="Wheeler G."/>
            <person name="Dacks J.B."/>
            <person name="Delwiche C.F."/>
            <person name="Dyhrman S.T."/>
            <person name="Glockner G."/>
            <person name="John U."/>
            <person name="Richards T."/>
            <person name="Worden A.Z."/>
            <person name="Zhang X."/>
            <person name="Grigoriev I.V."/>
            <person name="Allen A.E."/>
            <person name="Bidle K."/>
            <person name="Borodovsky M."/>
            <person name="Bowler C."/>
            <person name="Brownlee C."/>
            <person name="Cock J.M."/>
            <person name="Elias M."/>
            <person name="Gladyshev V.N."/>
            <person name="Groth M."/>
            <person name="Guda C."/>
            <person name="Hadaegh A."/>
            <person name="Iglesias-Rodriguez M.D."/>
            <person name="Jenkins J."/>
            <person name="Jones B.M."/>
            <person name="Lawson T."/>
            <person name="Leese F."/>
            <person name="Lindquist E."/>
            <person name="Lobanov A."/>
            <person name="Lomsadze A."/>
            <person name="Malik S.B."/>
            <person name="Marsh M.E."/>
            <person name="Mackinder L."/>
            <person name="Mock T."/>
            <person name="Mueller-Roeber B."/>
            <person name="Pagarete A."/>
            <person name="Parker M."/>
            <person name="Probert I."/>
            <person name="Quesneville H."/>
            <person name="Raines C."/>
            <person name="Rensing S.A."/>
            <person name="Riano-Pachon D.M."/>
            <person name="Richier S."/>
            <person name="Rokitta S."/>
            <person name="Shiraiwa Y."/>
            <person name="Soanes D.M."/>
            <person name="van der Giezen M."/>
            <person name="Wahlund T.M."/>
            <person name="Williams B."/>
            <person name="Wilson W."/>
            <person name="Wolfe G."/>
            <person name="Wurch L.L."/>
        </authorList>
    </citation>
    <scope>NUCLEOTIDE SEQUENCE</scope>
</reference>
<dbReference type="RefSeq" id="XP_005770805.1">
    <property type="nucleotide sequence ID" value="XM_005770748.1"/>
</dbReference>
<keyword evidence="2" id="KW-1185">Reference proteome</keyword>
<dbReference type="EnsemblProtists" id="EOD18376">
    <property type="protein sequence ID" value="EOD18376"/>
    <property type="gene ID" value="EMIHUDRAFT_196593"/>
</dbReference>
<evidence type="ECO:0008006" key="3">
    <source>
        <dbReference type="Google" id="ProtNLM"/>
    </source>
</evidence>
<protein>
    <recommendedName>
        <fullName evidence="3">UBA domain-containing protein</fullName>
    </recommendedName>
</protein>
<evidence type="ECO:0000313" key="1">
    <source>
        <dbReference type="EnsemblProtists" id="EOD18376"/>
    </source>
</evidence>
<dbReference type="PaxDb" id="2903-EOD18376"/>
<accession>A0A0D3J4E1</accession>
<proteinExistence type="predicted"/>
<dbReference type="KEGG" id="ehx:EMIHUDRAFT_196593"/>
<evidence type="ECO:0000313" key="2">
    <source>
        <dbReference type="Proteomes" id="UP000013827"/>
    </source>
</evidence>
<dbReference type="Proteomes" id="UP000013827">
    <property type="component" value="Unassembled WGS sequence"/>
</dbReference>
<reference evidence="1" key="2">
    <citation type="submission" date="2024-10" db="UniProtKB">
        <authorList>
            <consortium name="EnsemblProtists"/>
        </authorList>
    </citation>
    <scope>IDENTIFICATION</scope>
</reference>